<dbReference type="PANTHER" id="PTHR14119:SF3">
    <property type="entry name" value="ISOCHORISMATASE DOMAIN-CONTAINING PROTEIN 2"/>
    <property type="match status" value="1"/>
</dbReference>
<keyword evidence="3" id="KW-1185">Reference proteome</keyword>
<evidence type="ECO:0000259" key="1">
    <source>
        <dbReference type="Pfam" id="PF00857"/>
    </source>
</evidence>
<sequence length="183" mass="20117">MSDPSNHLGLLLIDFQDVFLKAMPDRERLLKRTTFAVKAAELLGVSIAATEQLPEKLGSTTEALSSIWDVNTPVFNKSAFSALEAEGLHRWIEANQIDHLLIAGIETSICVYQSAIQALGEEIGVTLLSDCISERRPEDRGPVLEQLLAMEAHVLPSETIFYSLLGSADHPQFKAFTQLVKNA</sequence>
<evidence type="ECO:0000313" key="3">
    <source>
        <dbReference type="Proteomes" id="UP001324993"/>
    </source>
</evidence>
<proteinExistence type="predicted"/>
<dbReference type="EMBL" id="CP138858">
    <property type="protein sequence ID" value="WPJ94559.1"/>
    <property type="molecule type" value="Genomic_DNA"/>
</dbReference>
<protein>
    <submittedName>
        <fullName evidence="2">Isochorismatase family protein</fullName>
    </submittedName>
</protein>
<dbReference type="InterPro" id="IPR000868">
    <property type="entry name" value="Isochorismatase-like_dom"/>
</dbReference>
<reference evidence="2 3" key="1">
    <citation type="submission" date="2023-11" db="EMBL/GenBank/DDBJ databases">
        <title>Coraliomargarita sp. nov., isolated from marine algae.</title>
        <authorList>
            <person name="Lee J.K."/>
            <person name="Baek J.H."/>
            <person name="Kim J.M."/>
            <person name="Choi D.G."/>
            <person name="Jeon C.O."/>
        </authorList>
    </citation>
    <scope>NUCLEOTIDE SEQUENCE [LARGE SCALE GENOMIC DNA]</scope>
    <source>
        <strain evidence="2 3">J2-16</strain>
    </source>
</reference>
<gene>
    <name evidence="2" type="ORF">SH580_14080</name>
</gene>
<accession>A0ABZ0REG9</accession>
<dbReference type="RefSeq" id="WP_319831483.1">
    <property type="nucleotide sequence ID" value="NZ_CP138858.1"/>
</dbReference>
<dbReference type="Proteomes" id="UP001324993">
    <property type="component" value="Chromosome"/>
</dbReference>
<dbReference type="Pfam" id="PF00857">
    <property type="entry name" value="Isochorismatase"/>
    <property type="match status" value="1"/>
</dbReference>
<organism evidence="2 3">
    <name type="scientific">Coraliomargarita algicola</name>
    <dbReference type="NCBI Taxonomy" id="3092156"/>
    <lineage>
        <taxon>Bacteria</taxon>
        <taxon>Pseudomonadati</taxon>
        <taxon>Verrucomicrobiota</taxon>
        <taxon>Opitutia</taxon>
        <taxon>Puniceicoccales</taxon>
        <taxon>Coraliomargaritaceae</taxon>
        <taxon>Coraliomargarita</taxon>
    </lineage>
</organism>
<dbReference type="InterPro" id="IPR050993">
    <property type="entry name" value="Isochorismatase_domain"/>
</dbReference>
<dbReference type="Gene3D" id="3.40.50.850">
    <property type="entry name" value="Isochorismatase-like"/>
    <property type="match status" value="1"/>
</dbReference>
<dbReference type="PANTHER" id="PTHR14119">
    <property type="entry name" value="HYDROLASE"/>
    <property type="match status" value="1"/>
</dbReference>
<dbReference type="SUPFAM" id="SSF52499">
    <property type="entry name" value="Isochorismatase-like hydrolases"/>
    <property type="match status" value="1"/>
</dbReference>
<name>A0ABZ0REG9_9BACT</name>
<evidence type="ECO:0000313" key="2">
    <source>
        <dbReference type="EMBL" id="WPJ94559.1"/>
    </source>
</evidence>
<dbReference type="InterPro" id="IPR036380">
    <property type="entry name" value="Isochorismatase-like_sf"/>
</dbReference>
<feature type="domain" description="Isochorismatase-like" evidence="1">
    <location>
        <begin position="10"/>
        <end position="158"/>
    </location>
</feature>